<feature type="compositionally biased region" description="Basic and acidic residues" evidence="6">
    <location>
        <begin position="352"/>
        <end position="362"/>
    </location>
</feature>
<evidence type="ECO:0000313" key="10">
    <source>
        <dbReference type="Proteomes" id="UP000756921"/>
    </source>
</evidence>
<comment type="caution">
    <text evidence="9">The sequence shown here is derived from an EMBL/GenBank/DDBJ whole genome shotgun (WGS) entry which is preliminary data.</text>
</comment>
<evidence type="ECO:0000256" key="7">
    <source>
        <dbReference type="SAM" id="Phobius"/>
    </source>
</evidence>
<feature type="transmembrane region" description="Helical" evidence="7">
    <location>
        <begin position="43"/>
        <end position="63"/>
    </location>
</feature>
<dbReference type="InterPro" id="IPR049326">
    <property type="entry name" value="Rhodopsin_dom_fungi"/>
</dbReference>
<sequence length="372" mass="41137">MNDDGTWPNRGGQILGSTLSICALSTSILIWRIVYGVQSKRKIMICDYLLIVAACLDVASSGLRVKYTIHGQGRHINDPSISKPHDILEYSYYLFVSQIVNLIAVAILKLSICTYLLALPFGLAYKIVIYLSITMVAVFNCTLPMMALLCAKPFEANWNKDVKGTCFFKNSTALTYMQGVSNIITDVVYIVAPILYLSSVQLSSKTQWGLRLVFCLGLIATVCSIFKTVELKTLAETKDPTWDGVNLTIWSATELSVGILVASLPPLRKQFEMILRKVLPSTLQTSDKRTPGSHSGIPMYNISKLTTKRNTKIMGRSDVGIDDGDSERSILPDDGSDTRVDRGIMKTVVHEVTSESRSETGKEVLQSFEQGR</sequence>
<dbReference type="Pfam" id="PF20684">
    <property type="entry name" value="Fung_rhodopsin"/>
    <property type="match status" value="1"/>
</dbReference>
<evidence type="ECO:0000256" key="5">
    <source>
        <dbReference type="ARBA" id="ARBA00038359"/>
    </source>
</evidence>
<dbReference type="PANTHER" id="PTHR33048">
    <property type="entry name" value="PTH11-LIKE INTEGRAL MEMBRANE PROTEIN (AFU_ORTHOLOGUE AFUA_5G11245)"/>
    <property type="match status" value="1"/>
</dbReference>
<evidence type="ECO:0000256" key="1">
    <source>
        <dbReference type="ARBA" id="ARBA00004141"/>
    </source>
</evidence>
<feature type="transmembrane region" description="Helical" evidence="7">
    <location>
        <begin position="129"/>
        <end position="154"/>
    </location>
</feature>
<dbReference type="PANTHER" id="PTHR33048:SF163">
    <property type="entry name" value="INTEGRAL MEMBRANE PROTEIN (AFU_ORTHOLOGUE AFUA_8G05510)"/>
    <property type="match status" value="1"/>
</dbReference>
<dbReference type="Proteomes" id="UP000756921">
    <property type="component" value="Unassembled WGS sequence"/>
</dbReference>
<dbReference type="OrthoDB" id="4682787at2759"/>
<feature type="domain" description="Rhodopsin" evidence="8">
    <location>
        <begin position="32"/>
        <end position="271"/>
    </location>
</feature>
<reference evidence="9" key="1">
    <citation type="journal article" date="2020" name="Mol. Plant Microbe Interact.">
        <title>Genome Sequence of the Biocontrol Agent Coniothyrium minitans strain Conio (IMI 134523).</title>
        <authorList>
            <person name="Patel D."/>
            <person name="Shittu T.A."/>
            <person name="Baroncelli R."/>
            <person name="Muthumeenakshi S."/>
            <person name="Osborne T.H."/>
            <person name="Janganan T.K."/>
            <person name="Sreenivasaprasad S."/>
        </authorList>
    </citation>
    <scope>NUCLEOTIDE SEQUENCE</scope>
    <source>
        <strain evidence="9">Conio</strain>
    </source>
</reference>
<protein>
    <submittedName>
        <fullName evidence="9">Integral membrane protein</fullName>
    </submittedName>
</protein>
<feature type="transmembrane region" description="Helical" evidence="7">
    <location>
        <begin position="247"/>
        <end position="267"/>
    </location>
</feature>
<keyword evidence="2 7" id="KW-0812">Transmembrane</keyword>
<evidence type="ECO:0000256" key="6">
    <source>
        <dbReference type="SAM" id="MobiDB-lite"/>
    </source>
</evidence>
<feature type="transmembrane region" description="Helical" evidence="7">
    <location>
        <begin position="208"/>
        <end position="227"/>
    </location>
</feature>
<organism evidence="9 10">
    <name type="scientific">Paraphaeosphaeria minitans</name>
    <dbReference type="NCBI Taxonomy" id="565426"/>
    <lineage>
        <taxon>Eukaryota</taxon>
        <taxon>Fungi</taxon>
        <taxon>Dikarya</taxon>
        <taxon>Ascomycota</taxon>
        <taxon>Pezizomycotina</taxon>
        <taxon>Dothideomycetes</taxon>
        <taxon>Pleosporomycetidae</taxon>
        <taxon>Pleosporales</taxon>
        <taxon>Massarineae</taxon>
        <taxon>Didymosphaeriaceae</taxon>
        <taxon>Paraphaeosphaeria</taxon>
    </lineage>
</organism>
<proteinExistence type="inferred from homology"/>
<feature type="compositionally biased region" description="Basic and acidic residues" evidence="6">
    <location>
        <begin position="326"/>
        <end position="339"/>
    </location>
</feature>
<feature type="transmembrane region" description="Helical" evidence="7">
    <location>
        <begin position="12"/>
        <end position="31"/>
    </location>
</feature>
<keyword evidence="3 7" id="KW-1133">Transmembrane helix</keyword>
<evidence type="ECO:0000256" key="4">
    <source>
        <dbReference type="ARBA" id="ARBA00023136"/>
    </source>
</evidence>
<feature type="region of interest" description="Disordered" evidence="6">
    <location>
        <begin position="352"/>
        <end position="372"/>
    </location>
</feature>
<dbReference type="EMBL" id="WJXW01000014">
    <property type="protein sequence ID" value="KAF9730372.1"/>
    <property type="molecule type" value="Genomic_DNA"/>
</dbReference>
<comment type="subcellular location">
    <subcellularLocation>
        <location evidence="1">Membrane</location>
        <topology evidence="1">Multi-pass membrane protein</topology>
    </subcellularLocation>
</comment>
<feature type="region of interest" description="Disordered" evidence="6">
    <location>
        <begin position="315"/>
        <end position="339"/>
    </location>
</feature>
<evidence type="ECO:0000259" key="8">
    <source>
        <dbReference type="Pfam" id="PF20684"/>
    </source>
</evidence>
<keyword evidence="10" id="KW-1185">Reference proteome</keyword>
<dbReference type="GO" id="GO:0016020">
    <property type="term" value="C:membrane"/>
    <property type="evidence" value="ECO:0007669"/>
    <property type="project" value="UniProtKB-SubCell"/>
</dbReference>
<name>A0A9P6KKZ6_9PLEO</name>
<evidence type="ECO:0000313" key="9">
    <source>
        <dbReference type="EMBL" id="KAF9730372.1"/>
    </source>
</evidence>
<evidence type="ECO:0000256" key="2">
    <source>
        <dbReference type="ARBA" id="ARBA00022692"/>
    </source>
</evidence>
<accession>A0A9P6KKZ6</accession>
<dbReference type="InterPro" id="IPR052337">
    <property type="entry name" value="SAT4-like"/>
</dbReference>
<dbReference type="AlphaFoldDB" id="A0A9P6KKZ6"/>
<gene>
    <name evidence="9" type="ORF">PMIN01_11241</name>
</gene>
<evidence type="ECO:0000256" key="3">
    <source>
        <dbReference type="ARBA" id="ARBA00022989"/>
    </source>
</evidence>
<comment type="similarity">
    <text evidence="5">Belongs to the SAT4 family.</text>
</comment>
<feature type="transmembrane region" description="Helical" evidence="7">
    <location>
        <begin position="174"/>
        <end position="196"/>
    </location>
</feature>
<feature type="transmembrane region" description="Helical" evidence="7">
    <location>
        <begin position="92"/>
        <end position="117"/>
    </location>
</feature>
<keyword evidence="4 7" id="KW-0472">Membrane</keyword>